<comment type="caution">
    <text evidence="1">The sequence shown here is derived from an EMBL/GenBank/DDBJ whole genome shotgun (WGS) entry which is preliminary data.</text>
</comment>
<gene>
    <name evidence="1" type="ORF">CC78DRAFT_480300</name>
</gene>
<evidence type="ECO:0000313" key="1">
    <source>
        <dbReference type="EMBL" id="KAF2257997.1"/>
    </source>
</evidence>
<accession>A0A9P4MX95</accession>
<dbReference type="Proteomes" id="UP000800093">
    <property type="component" value="Unassembled WGS sequence"/>
</dbReference>
<evidence type="ECO:0000313" key="2">
    <source>
        <dbReference type="Proteomes" id="UP000800093"/>
    </source>
</evidence>
<keyword evidence="2" id="KW-1185">Reference proteome</keyword>
<proteinExistence type="predicted"/>
<feature type="non-terminal residue" evidence="1">
    <location>
        <position position="1"/>
    </location>
</feature>
<sequence length="81" mass="9618">QLNSNKAAIITQLQTGKTFLNKYLYKIKAVNTAACEYRYKELIAHFLFSYRRWRQQRAKLRQQHGQRFGELLYALGGYSSR</sequence>
<name>A0A9P4MX95_9PLEO</name>
<reference evidence="2" key="1">
    <citation type="journal article" date="2020" name="Stud. Mycol.">
        <title>101 Dothideomycetes genomes: A test case for predicting lifestyles and emergence of pathogens.</title>
        <authorList>
            <person name="Haridas S."/>
            <person name="Albert R."/>
            <person name="Binder M."/>
            <person name="Bloem J."/>
            <person name="LaButti K."/>
            <person name="Salamov A."/>
            <person name="Andreopoulos B."/>
            <person name="Baker S."/>
            <person name="Barry K."/>
            <person name="Bills G."/>
            <person name="Bluhm B."/>
            <person name="Cannon C."/>
            <person name="Castanera R."/>
            <person name="Culley D."/>
            <person name="Daum C."/>
            <person name="Ezra D."/>
            <person name="Gonzalez J."/>
            <person name="Henrissat B."/>
            <person name="Kuo A."/>
            <person name="Liang C."/>
            <person name="Lipzen A."/>
            <person name="Lutzoni F."/>
            <person name="Magnuson J."/>
            <person name="Mondo S."/>
            <person name="Nolan M."/>
            <person name="Ohm R."/>
            <person name="Pangilinan J."/>
            <person name="Park H.-J."/>
            <person name="Ramirez L."/>
            <person name="Alfaro M."/>
            <person name="Sun H."/>
            <person name="Tritt A."/>
            <person name="Yoshinaga Y."/>
            <person name="Zwiers L.-H."/>
            <person name="Turgeon B."/>
            <person name="Goodwin S."/>
            <person name="Spatafora J."/>
            <person name="Crous P."/>
            <person name="Grigoriev I."/>
        </authorList>
    </citation>
    <scope>NUCLEOTIDE SEQUENCE [LARGE SCALE GENOMIC DNA]</scope>
    <source>
        <strain evidence="2">CBS 304.66</strain>
    </source>
</reference>
<dbReference type="OrthoDB" id="3261222at2759"/>
<organism evidence="1 2">
    <name type="scientific">Lojkania enalia</name>
    <dbReference type="NCBI Taxonomy" id="147567"/>
    <lineage>
        <taxon>Eukaryota</taxon>
        <taxon>Fungi</taxon>
        <taxon>Dikarya</taxon>
        <taxon>Ascomycota</taxon>
        <taxon>Pezizomycotina</taxon>
        <taxon>Dothideomycetes</taxon>
        <taxon>Pleosporomycetidae</taxon>
        <taxon>Pleosporales</taxon>
        <taxon>Pleosporales incertae sedis</taxon>
        <taxon>Lojkania</taxon>
    </lineage>
</organism>
<protein>
    <submittedName>
        <fullName evidence="1">Uncharacterized protein</fullName>
    </submittedName>
</protein>
<dbReference type="AlphaFoldDB" id="A0A9P4MX95"/>
<dbReference type="EMBL" id="ML986799">
    <property type="protein sequence ID" value="KAF2257997.1"/>
    <property type="molecule type" value="Genomic_DNA"/>
</dbReference>